<evidence type="ECO:0000256" key="6">
    <source>
        <dbReference type="ARBA" id="ARBA00023136"/>
    </source>
</evidence>
<dbReference type="Pfam" id="PF02080">
    <property type="entry name" value="TrkA_C"/>
    <property type="match status" value="2"/>
</dbReference>
<dbReference type="RefSeq" id="WP_265618329.1">
    <property type="nucleotide sequence ID" value="NZ_JAPFRD010000011.1"/>
</dbReference>
<dbReference type="Gene3D" id="3.30.70.1450">
    <property type="entry name" value="Regulator of K+ conductance, C-terminal domain"/>
    <property type="match status" value="2"/>
</dbReference>
<feature type="transmembrane region" description="Helical" evidence="7">
    <location>
        <begin position="6"/>
        <end position="22"/>
    </location>
</feature>
<dbReference type="InterPro" id="IPR031312">
    <property type="entry name" value="Na/sul_symport_CS"/>
</dbReference>
<dbReference type="EMBL" id="JAPFRD010000011">
    <property type="protein sequence ID" value="MCW8109544.1"/>
    <property type="molecule type" value="Genomic_DNA"/>
</dbReference>
<feature type="transmembrane region" description="Helical" evidence="7">
    <location>
        <begin position="58"/>
        <end position="81"/>
    </location>
</feature>
<evidence type="ECO:0000313" key="10">
    <source>
        <dbReference type="Proteomes" id="UP001142810"/>
    </source>
</evidence>
<dbReference type="InterPro" id="IPR004680">
    <property type="entry name" value="Cit_transptr-like_dom"/>
</dbReference>
<accession>A0ABT3P9V5</accession>
<keyword evidence="6 7" id="KW-0472">Membrane</keyword>
<organism evidence="9 10">
    <name type="scientific">Alteromonas aquimaris</name>
    <dbReference type="NCBI Taxonomy" id="2998417"/>
    <lineage>
        <taxon>Bacteria</taxon>
        <taxon>Pseudomonadati</taxon>
        <taxon>Pseudomonadota</taxon>
        <taxon>Gammaproteobacteria</taxon>
        <taxon>Alteromonadales</taxon>
        <taxon>Alteromonadaceae</taxon>
        <taxon>Alteromonas/Salinimonas group</taxon>
        <taxon>Alteromonas</taxon>
    </lineage>
</organism>
<keyword evidence="2" id="KW-0813">Transport</keyword>
<feature type="transmembrane region" description="Helical" evidence="7">
    <location>
        <begin position="565"/>
        <end position="587"/>
    </location>
</feature>
<keyword evidence="10" id="KW-1185">Reference proteome</keyword>
<feature type="transmembrane region" description="Helical" evidence="7">
    <location>
        <begin position="499"/>
        <end position="518"/>
    </location>
</feature>
<dbReference type="Pfam" id="PF03600">
    <property type="entry name" value="CitMHS"/>
    <property type="match status" value="1"/>
</dbReference>
<sequence>MLGWEGWAASIITLSVLILLITSKIAPHLILMGALVMLSVSGILTPEETLIGFSNSGLITVAAMFIVAAGIQASGGVDWLVNRVMGKPASVPGAMVRLFLPVTSLSAFLNNTPVVATMIPAVNAWCKKINVSPSKLMIPLSYASILGGTLTLIGTSTNLVVNGQYQQLTGSPGFSLFAITAVGLPAAAVGLLFLYLFGPKLLPDSKRESPFDNIREFTFALVVEANGPLVGKSIKQAGLRELKRLFLVEITRGERTLPAVASDEVLQPNDVLIFAGATDAIADVLNIAGLKSTPISDEMAGSANLQRLVEVVVSPHCAAVGSALREVNFRKLYGAAVVAVARNAERVSGNLGDTVLAPGDTLLLDARPSFIARQQYSKDFLLIHEIPFEKMHHEKAPLAWGILIVAVVAAGLTIISMLNAALLAAAAMLLTRCLSPAQAERSLDLPVIITIAASFALGMALQQTGVALVLANQIVAFSAGEALLLLILTYITVSLLTEIITNNAAALLMMPIVIEITNSAALNPIPFVFAIMMAASASFATPIGYQTNLMVYGPGNYRFSDFLKIGIPMNILVGAVTVVTLVCLYPLTA</sequence>
<feature type="domain" description="RCK C-terminal" evidence="8">
    <location>
        <begin position="206"/>
        <end position="290"/>
    </location>
</feature>
<comment type="caution">
    <text evidence="9">The sequence shown here is derived from an EMBL/GenBank/DDBJ whole genome shotgun (WGS) entry which is preliminary data.</text>
</comment>
<keyword evidence="5 7" id="KW-1133">Transmembrane helix</keyword>
<feature type="transmembrane region" description="Helical" evidence="7">
    <location>
        <begin position="474"/>
        <end position="493"/>
    </location>
</feature>
<feature type="transmembrane region" description="Helical" evidence="7">
    <location>
        <begin position="398"/>
        <end position="431"/>
    </location>
</feature>
<comment type="subcellular location">
    <subcellularLocation>
        <location evidence="1">Membrane</location>
        <topology evidence="1">Multi-pass membrane protein</topology>
    </subcellularLocation>
</comment>
<feature type="transmembrane region" description="Helical" evidence="7">
    <location>
        <begin position="525"/>
        <end position="545"/>
    </location>
</feature>
<keyword evidence="4" id="KW-0677">Repeat</keyword>
<name>A0ABT3P9V5_9ALTE</name>
<dbReference type="PROSITE" id="PS01271">
    <property type="entry name" value="NA_SULFATE"/>
    <property type="match status" value="1"/>
</dbReference>
<keyword evidence="3 7" id="KW-0812">Transmembrane</keyword>
<evidence type="ECO:0000259" key="8">
    <source>
        <dbReference type="PROSITE" id="PS51202"/>
    </source>
</evidence>
<feature type="transmembrane region" description="Helical" evidence="7">
    <location>
        <begin position="136"/>
        <end position="154"/>
    </location>
</feature>
<evidence type="ECO:0000256" key="5">
    <source>
        <dbReference type="ARBA" id="ARBA00022989"/>
    </source>
</evidence>
<dbReference type="InterPro" id="IPR036721">
    <property type="entry name" value="RCK_C_sf"/>
</dbReference>
<dbReference type="Proteomes" id="UP001142810">
    <property type="component" value="Unassembled WGS sequence"/>
</dbReference>
<dbReference type="PANTHER" id="PTHR43652:SF2">
    <property type="entry name" value="BASIC AMINO ACID ANTIPORTER YFCC-RELATED"/>
    <property type="match status" value="1"/>
</dbReference>
<feature type="domain" description="RCK C-terminal" evidence="8">
    <location>
        <begin position="296"/>
        <end position="380"/>
    </location>
</feature>
<protein>
    <submittedName>
        <fullName evidence="9">SLC13 family permease</fullName>
    </submittedName>
</protein>
<dbReference type="InterPro" id="IPR051679">
    <property type="entry name" value="DASS-Related_Transporters"/>
</dbReference>
<feature type="transmembrane region" description="Helical" evidence="7">
    <location>
        <begin position="29"/>
        <end position="46"/>
    </location>
</feature>
<evidence type="ECO:0000256" key="1">
    <source>
        <dbReference type="ARBA" id="ARBA00004141"/>
    </source>
</evidence>
<proteinExistence type="predicted"/>
<reference evidence="9" key="1">
    <citation type="submission" date="2022-11" db="EMBL/GenBank/DDBJ databases">
        <title>Alteromonas sp. nov., isolated from sea water of the Qingdao.</title>
        <authorList>
            <person name="Wang Q."/>
        </authorList>
    </citation>
    <scope>NUCLEOTIDE SEQUENCE</scope>
    <source>
        <strain evidence="9">ASW11-7</strain>
    </source>
</reference>
<dbReference type="PANTHER" id="PTHR43652">
    <property type="entry name" value="BASIC AMINO ACID ANTIPORTER YFCC-RELATED"/>
    <property type="match status" value="1"/>
</dbReference>
<evidence type="ECO:0000256" key="4">
    <source>
        <dbReference type="ARBA" id="ARBA00022737"/>
    </source>
</evidence>
<gene>
    <name evidence="9" type="ORF">OPS25_13620</name>
</gene>
<dbReference type="SUPFAM" id="SSF116726">
    <property type="entry name" value="TrkA C-terminal domain-like"/>
    <property type="match status" value="2"/>
</dbReference>
<evidence type="ECO:0000256" key="3">
    <source>
        <dbReference type="ARBA" id="ARBA00022692"/>
    </source>
</evidence>
<evidence type="ECO:0000313" key="9">
    <source>
        <dbReference type="EMBL" id="MCW8109544.1"/>
    </source>
</evidence>
<evidence type="ECO:0000256" key="7">
    <source>
        <dbReference type="SAM" id="Phobius"/>
    </source>
</evidence>
<dbReference type="PROSITE" id="PS51202">
    <property type="entry name" value="RCK_C"/>
    <property type="match status" value="2"/>
</dbReference>
<feature type="transmembrane region" description="Helical" evidence="7">
    <location>
        <begin position="443"/>
        <end position="462"/>
    </location>
</feature>
<dbReference type="InterPro" id="IPR006037">
    <property type="entry name" value="RCK_C"/>
</dbReference>
<feature type="transmembrane region" description="Helical" evidence="7">
    <location>
        <begin position="174"/>
        <end position="197"/>
    </location>
</feature>
<evidence type="ECO:0000256" key="2">
    <source>
        <dbReference type="ARBA" id="ARBA00022448"/>
    </source>
</evidence>